<dbReference type="EMBL" id="JAHZSV010000026">
    <property type="protein sequence ID" value="MBW8201190.1"/>
    <property type="molecule type" value="Genomic_DNA"/>
</dbReference>
<dbReference type="Gene3D" id="3.40.710.10">
    <property type="entry name" value="DD-peptidase/beta-lactamase superfamily"/>
    <property type="match status" value="1"/>
</dbReference>
<dbReference type="PANTHER" id="PTHR43283">
    <property type="entry name" value="BETA-LACTAMASE-RELATED"/>
    <property type="match status" value="1"/>
</dbReference>
<evidence type="ECO:0000313" key="2">
    <source>
        <dbReference type="EMBL" id="MBW8201190.1"/>
    </source>
</evidence>
<name>A0ABS7EV23_9FLAO</name>
<reference evidence="2 3" key="1">
    <citation type="submission" date="2021-08" db="EMBL/GenBank/DDBJ databases">
        <title>Muricauda profundi sp. nov., a marine bacterium isolated from deep seawater of the Mariana Trench.</title>
        <authorList>
            <person name="Wei Y."/>
        </authorList>
    </citation>
    <scope>NUCLEOTIDE SEQUENCE [LARGE SCALE GENOMIC DNA]</scope>
    <source>
        <strain evidence="2 3">W52</strain>
    </source>
</reference>
<dbReference type="SUPFAM" id="SSF56601">
    <property type="entry name" value="beta-lactamase/transpeptidase-like"/>
    <property type="match status" value="1"/>
</dbReference>
<dbReference type="RefSeq" id="WP_220114629.1">
    <property type="nucleotide sequence ID" value="NZ_JAHZSV010000026.1"/>
</dbReference>
<dbReference type="InterPro" id="IPR050789">
    <property type="entry name" value="Diverse_Enzym_Activities"/>
</dbReference>
<dbReference type="InterPro" id="IPR001466">
    <property type="entry name" value="Beta-lactam-related"/>
</dbReference>
<proteinExistence type="predicted"/>
<comment type="caution">
    <text evidence="2">The sequence shown here is derived from an EMBL/GenBank/DDBJ whole genome shotgun (WGS) entry which is preliminary data.</text>
</comment>
<gene>
    <name evidence="2" type="ORF">K1F36_15290</name>
</gene>
<evidence type="ECO:0000313" key="3">
    <source>
        <dbReference type="Proteomes" id="UP001196136"/>
    </source>
</evidence>
<protein>
    <submittedName>
        <fullName evidence="2">Beta-lactamase family protein</fullName>
    </submittedName>
</protein>
<evidence type="ECO:0000259" key="1">
    <source>
        <dbReference type="Pfam" id="PF00144"/>
    </source>
</evidence>
<keyword evidence="3" id="KW-1185">Reference proteome</keyword>
<dbReference type="Pfam" id="PF00144">
    <property type="entry name" value="Beta-lactamase"/>
    <property type="match status" value="1"/>
</dbReference>
<sequence>MSRLQKKFLIFVLVLGVSFVYGQVNRNEIPTIKGNRILRSDVDEFIRHQMDSLQVAGLSIAIVRNNTIVYERAFGFKNIVTQDECTPNTLFEACSLSKPVFAYFVMLQVKKGLLDLDRPLYHYLPNEDLADDVRYKRITARMVLCHTSGLPNWRENTGGKLKLLFDPGSKFGYSGEAYQYLKDVLKRVLNVDEVGLDDLFQEAVVQPLELEMMRFTWQDVFASKKAYGHRDGIPTQNGPKALRKGENTFGAAYSLHTTATDYAKFLIHLMDRDKYNDEFVQQWLSLQMDMPNEEGEMHRSLIFPVKQVGETIRYYHSGNNGDFRAYCHFYRSKGYGLVMFSNSDVFFSSGCAQRIIEFLNDKWFYM</sequence>
<dbReference type="Proteomes" id="UP001196136">
    <property type="component" value="Unassembled WGS sequence"/>
</dbReference>
<feature type="domain" description="Beta-lactamase-related" evidence="1">
    <location>
        <begin position="42"/>
        <end position="346"/>
    </location>
</feature>
<accession>A0ABS7EV23</accession>
<dbReference type="PANTHER" id="PTHR43283:SF18">
    <property type="match status" value="1"/>
</dbReference>
<organism evidence="2 3">
    <name type="scientific">Flagellimonas abyssi</name>
    <dbReference type="NCBI Taxonomy" id="2864871"/>
    <lineage>
        <taxon>Bacteria</taxon>
        <taxon>Pseudomonadati</taxon>
        <taxon>Bacteroidota</taxon>
        <taxon>Flavobacteriia</taxon>
        <taxon>Flavobacteriales</taxon>
        <taxon>Flavobacteriaceae</taxon>
        <taxon>Flagellimonas</taxon>
    </lineage>
</organism>
<dbReference type="InterPro" id="IPR012338">
    <property type="entry name" value="Beta-lactam/transpept-like"/>
</dbReference>